<dbReference type="Gene3D" id="6.10.340.10">
    <property type="match status" value="1"/>
</dbReference>
<evidence type="ECO:0000256" key="2">
    <source>
        <dbReference type="SAM" id="Phobius"/>
    </source>
</evidence>
<dbReference type="SMART" id="SM00052">
    <property type="entry name" value="EAL"/>
    <property type="match status" value="1"/>
</dbReference>
<proteinExistence type="predicted"/>
<keyword evidence="2" id="KW-0812">Transmembrane</keyword>
<feature type="coiled-coil region" evidence="1">
    <location>
        <begin position="559"/>
        <end position="586"/>
    </location>
</feature>
<sequence>MIKKQLRTKLLALTLPMVIVPIMLFGWISSQQIVSIAHDNIEKNISSYANQTQGLLEKAVSVGLSNVELFAQHDLVNQYALASENERYNLLHPILLNVFHAFNNAYPEYTEIRFILPDGYEDVRYSNDEHNISEEELNHPAIEQLHRLQVSSTFLFSVNPDNQKPVIYFARSITLNNFASDNYGTKPILRGYLLLTTSLDELQQHLNQMAEDSHMLFMLVDQQQNPLLMSQVTKITNSPFNTLPIAQLAQAIKESNPQGNGAKKYDHHQLDFMLDIYDVQTYPLNDNYSLNAVYQQSLYLQDGANVQKILLILIVLSIIILTVLLVFGLKRFVLSPLDILNNATQEIGDNNQEVCIPVRTQDELGHLARAFESMNKKLLQATKELQTQAYTDILTGLPNRLMFNDYLGRLLAYSKRNNVQFALLFIDLDDFKVVNDNLGHNMGDMLLKNFARRISDSVRLEDFVTSPFKEDSKGFIARLGGDEFIVVLNDIKQSNDISIVAQRIIKTLSEPIMLNEYEHFGSTSLGVSVYPYDGLTIESLIQNADIAMYHAKKMGKNTYHFYSHNMREEQDEINQLEAALRKSIQTKTGLEMHYQPKITPNPNRVSGFEALIRWKLDDGEMVNPEKLIRVAEQRNLIIPLTEWIVNEVCRQNAYWQKNNLFKIPIAVNFSGTHIMREDISEMIMSALSTHDLAAEYFEVEITESSIVDGSKGIIENLQRLQALGITVAVDDFGTGFSSLSYLSNFPINTVKIDRTFVNKINQGNHSAIVTAIIQMSHALGHTVVAEGVETQEQLDFLTQGKCNYIQGFFFSKALPAKEVPNYLEQLNK</sequence>
<dbReference type="SUPFAM" id="SSF55073">
    <property type="entry name" value="Nucleotide cyclase"/>
    <property type="match status" value="1"/>
</dbReference>
<dbReference type="AlphaFoldDB" id="A0A222G4P8"/>
<dbReference type="EMBL" id="CP020465">
    <property type="protein sequence ID" value="ASP46760.1"/>
    <property type="molecule type" value="Genomic_DNA"/>
</dbReference>
<dbReference type="CDD" id="cd01948">
    <property type="entry name" value="EAL"/>
    <property type="match status" value="1"/>
</dbReference>
<dbReference type="InterPro" id="IPR029787">
    <property type="entry name" value="Nucleotide_cyclase"/>
</dbReference>
<dbReference type="NCBIfam" id="TIGR00254">
    <property type="entry name" value="GGDEF"/>
    <property type="match status" value="1"/>
</dbReference>
<dbReference type="SUPFAM" id="SSF141868">
    <property type="entry name" value="EAL domain-like"/>
    <property type="match status" value="1"/>
</dbReference>
<protein>
    <recommendedName>
        <fullName evidence="8">GGDEF domain-containing protein</fullName>
    </recommendedName>
</protein>
<dbReference type="Gene3D" id="3.20.20.450">
    <property type="entry name" value="EAL domain"/>
    <property type="match status" value="1"/>
</dbReference>
<dbReference type="KEGG" id="cber:B5D82_02555"/>
<dbReference type="SMART" id="SM00267">
    <property type="entry name" value="GGDEF"/>
    <property type="match status" value="1"/>
</dbReference>
<evidence type="ECO:0000259" key="5">
    <source>
        <dbReference type="PROSITE" id="PS50887"/>
    </source>
</evidence>
<dbReference type="GO" id="GO:0007165">
    <property type="term" value="P:signal transduction"/>
    <property type="evidence" value="ECO:0007669"/>
    <property type="project" value="InterPro"/>
</dbReference>
<dbReference type="SMART" id="SM00304">
    <property type="entry name" value="HAMP"/>
    <property type="match status" value="1"/>
</dbReference>
<dbReference type="RefSeq" id="WP_081148971.1">
    <property type="nucleotide sequence ID" value="NZ_CP020465.1"/>
</dbReference>
<dbReference type="PROSITE" id="PS50887">
    <property type="entry name" value="GGDEF"/>
    <property type="match status" value="1"/>
</dbReference>
<evidence type="ECO:0000256" key="1">
    <source>
        <dbReference type="SAM" id="Coils"/>
    </source>
</evidence>
<feature type="domain" description="HAMP" evidence="4">
    <location>
        <begin position="331"/>
        <end position="383"/>
    </location>
</feature>
<feature type="domain" description="GGDEF" evidence="5">
    <location>
        <begin position="419"/>
        <end position="564"/>
    </location>
</feature>
<name>A0A222G4P8_9GAMM</name>
<dbReference type="CDD" id="cd01949">
    <property type="entry name" value="GGDEF"/>
    <property type="match status" value="1"/>
</dbReference>
<dbReference type="SUPFAM" id="SSF158472">
    <property type="entry name" value="HAMP domain-like"/>
    <property type="match status" value="1"/>
</dbReference>
<dbReference type="Proteomes" id="UP000202259">
    <property type="component" value="Chromosome"/>
</dbReference>
<keyword evidence="2" id="KW-1133">Transmembrane helix</keyword>
<feature type="transmembrane region" description="Helical" evidence="2">
    <location>
        <begin position="309"/>
        <end position="329"/>
    </location>
</feature>
<dbReference type="InterPro" id="IPR029151">
    <property type="entry name" value="Sensor-like_sf"/>
</dbReference>
<dbReference type="Pfam" id="PF00563">
    <property type="entry name" value="EAL"/>
    <property type="match status" value="1"/>
</dbReference>
<dbReference type="Gene3D" id="3.30.70.270">
    <property type="match status" value="1"/>
</dbReference>
<organism evidence="6 7">
    <name type="scientific">Cognaticolwellia beringensis</name>
    <dbReference type="NCBI Taxonomy" id="1967665"/>
    <lineage>
        <taxon>Bacteria</taxon>
        <taxon>Pseudomonadati</taxon>
        <taxon>Pseudomonadota</taxon>
        <taxon>Gammaproteobacteria</taxon>
        <taxon>Alteromonadales</taxon>
        <taxon>Colwelliaceae</taxon>
        <taxon>Cognaticolwellia</taxon>
    </lineage>
</organism>
<dbReference type="Pfam" id="PF00990">
    <property type="entry name" value="GGDEF"/>
    <property type="match status" value="1"/>
</dbReference>
<dbReference type="GO" id="GO:0016020">
    <property type="term" value="C:membrane"/>
    <property type="evidence" value="ECO:0007669"/>
    <property type="project" value="InterPro"/>
</dbReference>
<gene>
    <name evidence="6" type="ORF">B5D82_02555</name>
</gene>
<dbReference type="InterPro" id="IPR035919">
    <property type="entry name" value="EAL_sf"/>
</dbReference>
<evidence type="ECO:0000313" key="6">
    <source>
        <dbReference type="EMBL" id="ASP46760.1"/>
    </source>
</evidence>
<feature type="domain" description="EAL" evidence="3">
    <location>
        <begin position="573"/>
        <end position="827"/>
    </location>
</feature>
<dbReference type="PROSITE" id="PS50883">
    <property type="entry name" value="EAL"/>
    <property type="match status" value="1"/>
</dbReference>
<dbReference type="Pfam" id="PF00672">
    <property type="entry name" value="HAMP"/>
    <property type="match status" value="1"/>
</dbReference>
<keyword evidence="1" id="KW-0175">Coiled coil</keyword>
<dbReference type="CDD" id="cd06225">
    <property type="entry name" value="HAMP"/>
    <property type="match status" value="1"/>
</dbReference>
<dbReference type="SUPFAM" id="SSF103190">
    <property type="entry name" value="Sensory domain-like"/>
    <property type="match status" value="1"/>
</dbReference>
<keyword evidence="7" id="KW-1185">Reference proteome</keyword>
<evidence type="ECO:0000313" key="7">
    <source>
        <dbReference type="Proteomes" id="UP000202259"/>
    </source>
</evidence>
<evidence type="ECO:0000259" key="4">
    <source>
        <dbReference type="PROSITE" id="PS50885"/>
    </source>
</evidence>
<accession>A0A222G4P8</accession>
<dbReference type="PANTHER" id="PTHR44757">
    <property type="entry name" value="DIGUANYLATE CYCLASE DGCP"/>
    <property type="match status" value="1"/>
</dbReference>
<dbReference type="OrthoDB" id="9816034at2"/>
<evidence type="ECO:0008006" key="8">
    <source>
        <dbReference type="Google" id="ProtNLM"/>
    </source>
</evidence>
<keyword evidence="2" id="KW-0472">Membrane</keyword>
<dbReference type="InterPro" id="IPR003660">
    <property type="entry name" value="HAMP_dom"/>
</dbReference>
<dbReference type="InterPro" id="IPR043128">
    <property type="entry name" value="Rev_trsase/Diguanyl_cyclase"/>
</dbReference>
<dbReference type="InterPro" id="IPR052155">
    <property type="entry name" value="Biofilm_reg_signaling"/>
</dbReference>
<evidence type="ECO:0000259" key="3">
    <source>
        <dbReference type="PROSITE" id="PS50883"/>
    </source>
</evidence>
<dbReference type="PROSITE" id="PS50885">
    <property type="entry name" value="HAMP"/>
    <property type="match status" value="1"/>
</dbReference>
<reference evidence="6 7" key="1">
    <citation type="submission" date="2017-08" db="EMBL/GenBank/DDBJ databases">
        <title>Complete genome of Colwellia sp. NB097-1, a psychrophile bacterium ioslated from Bering Sea.</title>
        <authorList>
            <person name="Chen X."/>
        </authorList>
    </citation>
    <scope>NUCLEOTIDE SEQUENCE [LARGE SCALE GENOMIC DNA]</scope>
    <source>
        <strain evidence="6 7">NB097-1</strain>
    </source>
</reference>
<dbReference type="InterPro" id="IPR000160">
    <property type="entry name" value="GGDEF_dom"/>
</dbReference>
<dbReference type="InterPro" id="IPR001633">
    <property type="entry name" value="EAL_dom"/>
</dbReference>
<dbReference type="PANTHER" id="PTHR44757:SF2">
    <property type="entry name" value="BIOFILM ARCHITECTURE MAINTENANCE PROTEIN MBAA"/>
    <property type="match status" value="1"/>
</dbReference>